<dbReference type="AlphaFoldDB" id="A0AAD7H994"/>
<dbReference type="EMBL" id="JARKIB010000314">
    <property type="protein sequence ID" value="KAJ7715113.1"/>
    <property type="molecule type" value="Genomic_DNA"/>
</dbReference>
<gene>
    <name evidence="2" type="ORF">B0H16DRAFT_1742202</name>
</gene>
<evidence type="ECO:0000313" key="3">
    <source>
        <dbReference type="Proteomes" id="UP001215598"/>
    </source>
</evidence>
<sequence>MDESAMELFMFAFMDKYMKSKSAERVTPAPKVPRIDFDQLELEKGLHASRMDVKKTKSQPSSSRQKVDRVSPDWDDAKLDADVKRTDVKSKDKGKGRLREPPSGEFDVLDVFQSAPVDPALSQTLSTHGAHKKSQLDNYIVKKKAVPASANAMVDALKDPSVTMAQYFKDNSAVIVAGSEDAEEISRDLAEPPSTVFLEDLENYKAFYDPHAPCGVFDLDLQDPALASTYRKLPPLPAGRQLLAVYDPSRNMGGSSDADVKGGRAKFSSWRRHLKTMLAKNCIGAMLFVEAAPAFVNLSRVSPLRLSKQASAGASATQRLLVDGQIAICLSAIFCTDSMVVSAGKIGARSERFRKWISGIFHNQDWERFESVVCLVFGEDSMYTQINNNKAVSFLSMISPVDAGVGLKDSDAQFSKIAPADMFTPVVSTTPSKARAGSSKGSPAKAKTLLAHNDFLPVFDARQTTFDFSTDLGRLGTVLPAFTGEIPFSSFVVVGYSVSSYSASLSGSTEKVPHVGCNILWAIVCGTPVLQRR</sequence>
<evidence type="ECO:0000256" key="1">
    <source>
        <dbReference type="SAM" id="MobiDB-lite"/>
    </source>
</evidence>
<proteinExistence type="predicted"/>
<feature type="region of interest" description="Disordered" evidence="1">
    <location>
        <begin position="46"/>
        <end position="75"/>
    </location>
</feature>
<feature type="compositionally biased region" description="Basic and acidic residues" evidence="1">
    <location>
        <begin position="65"/>
        <end position="75"/>
    </location>
</feature>
<keyword evidence="3" id="KW-1185">Reference proteome</keyword>
<accession>A0AAD7H994</accession>
<evidence type="ECO:0000313" key="2">
    <source>
        <dbReference type="EMBL" id="KAJ7715113.1"/>
    </source>
</evidence>
<organism evidence="2 3">
    <name type="scientific">Mycena metata</name>
    <dbReference type="NCBI Taxonomy" id="1033252"/>
    <lineage>
        <taxon>Eukaryota</taxon>
        <taxon>Fungi</taxon>
        <taxon>Dikarya</taxon>
        <taxon>Basidiomycota</taxon>
        <taxon>Agaricomycotina</taxon>
        <taxon>Agaricomycetes</taxon>
        <taxon>Agaricomycetidae</taxon>
        <taxon>Agaricales</taxon>
        <taxon>Marasmiineae</taxon>
        <taxon>Mycenaceae</taxon>
        <taxon>Mycena</taxon>
    </lineage>
</organism>
<reference evidence="2" key="1">
    <citation type="submission" date="2023-03" db="EMBL/GenBank/DDBJ databases">
        <title>Massive genome expansion in bonnet fungi (Mycena s.s.) driven by repeated elements and novel gene families across ecological guilds.</title>
        <authorList>
            <consortium name="Lawrence Berkeley National Laboratory"/>
            <person name="Harder C.B."/>
            <person name="Miyauchi S."/>
            <person name="Viragh M."/>
            <person name="Kuo A."/>
            <person name="Thoen E."/>
            <person name="Andreopoulos B."/>
            <person name="Lu D."/>
            <person name="Skrede I."/>
            <person name="Drula E."/>
            <person name="Henrissat B."/>
            <person name="Morin E."/>
            <person name="Kohler A."/>
            <person name="Barry K."/>
            <person name="LaButti K."/>
            <person name="Morin E."/>
            <person name="Salamov A."/>
            <person name="Lipzen A."/>
            <person name="Mereny Z."/>
            <person name="Hegedus B."/>
            <person name="Baldrian P."/>
            <person name="Stursova M."/>
            <person name="Weitz H."/>
            <person name="Taylor A."/>
            <person name="Grigoriev I.V."/>
            <person name="Nagy L.G."/>
            <person name="Martin F."/>
            <person name="Kauserud H."/>
        </authorList>
    </citation>
    <scope>NUCLEOTIDE SEQUENCE</scope>
    <source>
        <strain evidence="2">CBHHK182m</strain>
    </source>
</reference>
<feature type="compositionally biased region" description="Basic and acidic residues" evidence="1">
    <location>
        <begin position="46"/>
        <end position="55"/>
    </location>
</feature>
<name>A0AAD7H994_9AGAR</name>
<dbReference type="Proteomes" id="UP001215598">
    <property type="component" value="Unassembled WGS sequence"/>
</dbReference>
<protein>
    <submittedName>
        <fullName evidence="2">Uncharacterized protein</fullName>
    </submittedName>
</protein>
<comment type="caution">
    <text evidence="2">The sequence shown here is derived from an EMBL/GenBank/DDBJ whole genome shotgun (WGS) entry which is preliminary data.</text>
</comment>